<feature type="domain" description="DUF4097" evidence="1">
    <location>
        <begin position="50"/>
        <end position="202"/>
    </location>
</feature>
<reference evidence="2 4" key="1">
    <citation type="submission" date="2018-08" db="EMBL/GenBank/DDBJ databases">
        <title>A genome reference for cultivated species of the human gut microbiota.</title>
        <authorList>
            <person name="Zou Y."/>
            <person name="Xue W."/>
            <person name="Luo G."/>
        </authorList>
    </citation>
    <scope>NUCLEOTIDE SEQUENCE [LARGE SCALE GENOMIC DNA]</scope>
    <source>
        <strain evidence="2 4">AF32-8AC</strain>
    </source>
</reference>
<name>A0A3E2TWX7_9FIRM</name>
<evidence type="ECO:0000313" key="3">
    <source>
        <dbReference type="EMBL" id="VUX22052.1"/>
    </source>
</evidence>
<evidence type="ECO:0000259" key="1">
    <source>
        <dbReference type="Pfam" id="PF13349"/>
    </source>
</evidence>
<organism evidence="2 4">
    <name type="scientific">Faecalibacterium prausnitzii</name>
    <dbReference type="NCBI Taxonomy" id="853"/>
    <lineage>
        <taxon>Bacteria</taxon>
        <taxon>Bacillati</taxon>
        <taxon>Bacillota</taxon>
        <taxon>Clostridia</taxon>
        <taxon>Eubacteriales</taxon>
        <taxon>Oscillospiraceae</taxon>
        <taxon>Faecalibacterium</taxon>
    </lineage>
</organism>
<dbReference type="RefSeq" id="WP_156071312.1">
    <property type="nucleotide sequence ID" value="NZ_CABHMY010000177.1"/>
</dbReference>
<evidence type="ECO:0000313" key="2">
    <source>
        <dbReference type="EMBL" id="RGB85645.1"/>
    </source>
</evidence>
<dbReference type="EMBL" id="CABHMY010000177">
    <property type="protein sequence ID" value="VUX22052.1"/>
    <property type="molecule type" value="Genomic_DNA"/>
</dbReference>
<dbReference type="InterPro" id="IPR025164">
    <property type="entry name" value="Toastrack_DUF4097"/>
</dbReference>
<gene>
    <name evidence="2" type="ORF">DWZ46_13860</name>
    <name evidence="3" type="ORF">FPPS064S07_01789</name>
</gene>
<evidence type="ECO:0000313" key="5">
    <source>
        <dbReference type="Proteomes" id="UP000406184"/>
    </source>
</evidence>
<dbReference type="Proteomes" id="UP000406184">
    <property type="component" value="Unassembled WGS sequence"/>
</dbReference>
<dbReference type="EMBL" id="QVER01000027">
    <property type="protein sequence ID" value="RGB85645.1"/>
    <property type="molecule type" value="Genomic_DNA"/>
</dbReference>
<proteinExistence type="predicted"/>
<accession>A0A3E2TWX7</accession>
<reference evidence="3 5" key="2">
    <citation type="submission" date="2019-07" db="EMBL/GenBank/DDBJ databases">
        <authorList>
            <person name="Hibberd C M."/>
            <person name="Gehrig L. J."/>
            <person name="Chang H.-W."/>
            <person name="Venkatesh S."/>
        </authorList>
    </citation>
    <scope>NUCLEOTIDE SEQUENCE [LARGE SCALE GENOMIC DNA]</scope>
    <source>
        <strain evidence="3">Faecalibacterium_prausnitzii_JG_BgPS064</strain>
    </source>
</reference>
<evidence type="ECO:0000313" key="4">
    <source>
        <dbReference type="Proteomes" id="UP000260991"/>
    </source>
</evidence>
<dbReference type="Proteomes" id="UP000260991">
    <property type="component" value="Unassembled WGS sequence"/>
</dbReference>
<dbReference type="Pfam" id="PF13349">
    <property type="entry name" value="DUF4097"/>
    <property type="match status" value="1"/>
</dbReference>
<protein>
    <recommendedName>
        <fullName evidence="1">DUF4097 domain-containing protein</fullName>
    </recommendedName>
</protein>
<keyword evidence="5" id="KW-1185">Reference proteome</keyword>
<dbReference type="Gene3D" id="2.160.20.120">
    <property type="match status" value="1"/>
</dbReference>
<dbReference type="AlphaFoldDB" id="A0A3E2TWX7"/>
<sequence length="252" mass="27973">MPVSRFLIPLVSTVWIFSVMGGMGMHVLAEQPTEVQAVRRQFSTLEEVTAVQVQEEGSTVRFLPGEGEEVCVRYADTTAEALYEIQVENGTLVVQKLKAPPPKVVTINGTIMQFEVDSAYDLEIVLPQRQYKSIVVENPSGGNVEMDSITAKEICTELKNGSSVFSKTQSDRIKSEIENGSVVFEHPTSSQYDCTVKNGEIKGDVVGRYEDYTVKARVKNGSCMLKSRLDAANQHAMNLYVENGRIEVHFKN</sequence>